<dbReference type="PROSITE" id="PS51677">
    <property type="entry name" value="NODB"/>
    <property type="match status" value="1"/>
</dbReference>
<name>A0A1M5DJX4_STRHI</name>
<gene>
    <name evidence="2" type="ORF">SAMN05444320_104490</name>
</gene>
<sequence length="253" mass="27847">MRQGVRMVGLLASRRARRWFVGVASVLVLVTAAGLTLSRVANSRTFQFFGEIVDRVDTDQKLVALTFDDGPDPAGTRAVLDTLAARGVPATFFLIGRDLAAHPDLGRAIAAAGHEIGNHSYSHERMVGVTPGWVSREIESTDTLIRGTGYTGEIHFRPPNGKKLLVLPHYLGEHQRKTITWDVEPDSASPNQNAEALTTQVVERVRPGSIVLLHPMYPAREQTRAALGPMVDQLLQRGYRFVTVSQLLTHARR</sequence>
<dbReference type="STRING" id="2017.SAMN05444320_104490"/>
<protein>
    <submittedName>
        <fullName evidence="2">Peptidoglycan/xylan/chitin deacetylase, PgdA/CDA1 family</fullName>
    </submittedName>
</protein>
<dbReference type="PANTHER" id="PTHR10587:SF125">
    <property type="entry name" value="POLYSACCHARIDE DEACETYLASE YHEN-RELATED"/>
    <property type="match status" value="1"/>
</dbReference>
<dbReference type="InterPro" id="IPR002509">
    <property type="entry name" value="NODB_dom"/>
</dbReference>
<keyword evidence="3" id="KW-1185">Reference proteome</keyword>
<dbReference type="PANTHER" id="PTHR10587">
    <property type="entry name" value="GLYCOSYL TRANSFERASE-RELATED"/>
    <property type="match status" value="1"/>
</dbReference>
<dbReference type="AlphaFoldDB" id="A0A1M5DJX4"/>
<organism evidence="2 3">
    <name type="scientific">Streptoalloteichus hindustanus</name>
    <dbReference type="NCBI Taxonomy" id="2017"/>
    <lineage>
        <taxon>Bacteria</taxon>
        <taxon>Bacillati</taxon>
        <taxon>Actinomycetota</taxon>
        <taxon>Actinomycetes</taxon>
        <taxon>Pseudonocardiales</taxon>
        <taxon>Pseudonocardiaceae</taxon>
        <taxon>Streptoalloteichus</taxon>
    </lineage>
</organism>
<reference evidence="2 3" key="1">
    <citation type="submission" date="2016-11" db="EMBL/GenBank/DDBJ databases">
        <authorList>
            <person name="Jaros S."/>
            <person name="Januszkiewicz K."/>
            <person name="Wedrychowicz H."/>
        </authorList>
    </citation>
    <scope>NUCLEOTIDE SEQUENCE [LARGE SCALE GENOMIC DNA]</scope>
    <source>
        <strain evidence="2 3">DSM 44523</strain>
    </source>
</reference>
<dbReference type="CDD" id="cd10956">
    <property type="entry name" value="CE4_BH1302_like"/>
    <property type="match status" value="1"/>
</dbReference>
<dbReference type="Pfam" id="PF01522">
    <property type="entry name" value="Polysacc_deac_1"/>
    <property type="match status" value="1"/>
</dbReference>
<dbReference type="Gene3D" id="3.20.20.370">
    <property type="entry name" value="Glycoside hydrolase/deacetylase"/>
    <property type="match status" value="1"/>
</dbReference>
<evidence type="ECO:0000313" key="2">
    <source>
        <dbReference type="EMBL" id="SHF67250.1"/>
    </source>
</evidence>
<feature type="domain" description="NodB homology" evidence="1">
    <location>
        <begin position="61"/>
        <end position="242"/>
    </location>
</feature>
<proteinExistence type="predicted"/>
<evidence type="ECO:0000313" key="3">
    <source>
        <dbReference type="Proteomes" id="UP000184501"/>
    </source>
</evidence>
<dbReference type="InterPro" id="IPR050248">
    <property type="entry name" value="Polysacc_deacetylase_ArnD"/>
</dbReference>
<dbReference type="GO" id="GO:0005975">
    <property type="term" value="P:carbohydrate metabolic process"/>
    <property type="evidence" value="ECO:0007669"/>
    <property type="project" value="InterPro"/>
</dbReference>
<evidence type="ECO:0000259" key="1">
    <source>
        <dbReference type="PROSITE" id="PS51677"/>
    </source>
</evidence>
<dbReference type="GO" id="GO:0016810">
    <property type="term" value="F:hydrolase activity, acting on carbon-nitrogen (but not peptide) bonds"/>
    <property type="evidence" value="ECO:0007669"/>
    <property type="project" value="InterPro"/>
</dbReference>
<dbReference type="EMBL" id="FQVN01000004">
    <property type="protein sequence ID" value="SHF67250.1"/>
    <property type="molecule type" value="Genomic_DNA"/>
</dbReference>
<dbReference type="InterPro" id="IPR011330">
    <property type="entry name" value="Glyco_hydro/deAcase_b/a-brl"/>
</dbReference>
<dbReference type="SUPFAM" id="SSF88713">
    <property type="entry name" value="Glycoside hydrolase/deacetylase"/>
    <property type="match status" value="1"/>
</dbReference>
<dbReference type="Proteomes" id="UP000184501">
    <property type="component" value="Unassembled WGS sequence"/>
</dbReference>
<accession>A0A1M5DJX4</accession>